<dbReference type="InterPro" id="IPR001387">
    <property type="entry name" value="Cro/C1-type_HTH"/>
</dbReference>
<feature type="domain" description="HTH cro/C1-type" evidence="1">
    <location>
        <begin position="8"/>
        <end position="61"/>
    </location>
</feature>
<dbReference type="KEGG" id="sllo:ISP08_12090"/>
<evidence type="ECO:0000259" key="1">
    <source>
        <dbReference type="PROSITE" id="PS50943"/>
    </source>
</evidence>
<reference evidence="2 3" key="1">
    <citation type="submission" date="2020-10" db="EMBL/GenBank/DDBJ databases">
        <title>Closed genome sequences of Staphylococcus lloydii sp. nov. and Staphylococcus durrellii sp. nov. Isolated from Captive Fruit Bats (Pteropus livingstonii).</title>
        <authorList>
            <person name="Fountain K."/>
        </authorList>
    </citation>
    <scope>NUCLEOTIDE SEQUENCE [LARGE SCALE GENOMIC DNA]</scope>
    <source>
        <strain evidence="2 3">23_2_7_LY</strain>
    </source>
</reference>
<dbReference type="SMART" id="SM00530">
    <property type="entry name" value="HTH_XRE"/>
    <property type="match status" value="1"/>
</dbReference>
<organism evidence="2 3">
    <name type="scientific">Staphylococcus lloydii</name>
    <dbReference type="NCBI Taxonomy" id="2781774"/>
    <lineage>
        <taxon>Bacteria</taxon>
        <taxon>Bacillati</taxon>
        <taxon>Bacillota</taxon>
        <taxon>Bacilli</taxon>
        <taxon>Bacillales</taxon>
        <taxon>Staphylococcaceae</taxon>
        <taxon>Staphylococcus</taxon>
    </lineage>
</organism>
<name>A0A7T1AZM3_9STAP</name>
<dbReference type="Gene3D" id="1.10.260.40">
    <property type="entry name" value="lambda repressor-like DNA-binding domains"/>
    <property type="match status" value="1"/>
</dbReference>
<evidence type="ECO:0000313" key="3">
    <source>
        <dbReference type="Proteomes" id="UP000594455"/>
    </source>
</evidence>
<gene>
    <name evidence="2" type="ORF">ISP08_12090</name>
</gene>
<dbReference type="AlphaFoldDB" id="A0A7T1AZM3"/>
<accession>A0A7T1AZM3</accession>
<evidence type="ECO:0000313" key="2">
    <source>
        <dbReference type="EMBL" id="QPM75041.1"/>
    </source>
</evidence>
<sequence>MEDFGAHVRSELEKRNISQRELAKDLDISAPYLSDILNNHRNAPLQKRKILTYLKKTRNLNAKEEK</sequence>
<dbReference type="InterPro" id="IPR010982">
    <property type="entry name" value="Lambda_DNA-bd_dom_sf"/>
</dbReference>
<proteinExistence type="predicted"/>
<dbReference type="RefSeq" id="WP_195718796.1">
    <property type="nucleotide sequence ID" value="NZ_CP064056.1"/>
</dbReference>
<dbReference type="PROSITE" id="PS50943">
    <property type="entry name" value="HTH_CROC1"/>
    <property type="match status" value="1"/>
</dbReference>
<protein>
    <submittedName>
        <fullName evidence="2">Helix-turn-helix transcriptional regulator</fullName>
    </submittedName>
</protein>
<keyword evidence="3" id="KW-1185">Reference proteome</keyword>
<dbReference type="SUPFAM" id="SSF47413">
    <property type="entry name" value="lambda repressor-like DNA-binding domains"/>
    <property type="match status" value="1"/>
</dbReference>
<dbReference type="CDD" id="cd00093">
    <property type="entry name" value="HTH_XRE"/>
    <property type="match status" value="1"/>
</dbReference>
<dbReference type="GO" id="GO:0003677">
    <property type="term" value="F:DNA binding"/>
    <property type="evidence" value="ECO:0007669"/>
    <property type="project" value="InterPro"/>
</dbReference>
<dbReference type="EMBL" id="CP064056">
    <property type="protein sequence ID" value="QPM75041.1"/>
    <property type="molecule type" value="Genomic_DNA"/>
</dbReference>
<dbReference type="Pfam" id="PF01381">
    <property type="entry name" value="HTH_3"/>
    <property type="match status" value="1"/>
</dbReference>
<dbReference type="Proteomes" id="UP000594455">
    <property type="component" value="Chromosome"/>
</dbReference>